<keyword evidence="6" id="KW-1185">Reference proteome</keyword>
<reference evidence="5 6" key="1">
    <citation type="journal article" date="2016" name="Nat. Commun.">
        <title>Extremotolerant tardigrade genome and improved radiotolerance of human cultured cells by tardigrade-unique protein.</title>
        <authorList>
            <person name="Hashimoto T."/>
            <person name="Horikawa D.D."/>
            <person name="Saito Y."/>
            <person name="Kuwahara H."/>
            <person name="Kozuka-Hata H."/>
            <person name="Shin-I T."/>
            <person name="Minakuchi Y."/>
            <person name="Ohishi K."/>
            <person name="Motoyama A."/>
            <person name="Aizu T."/>
            <person name="Enomoto A."/>
            <person name="Kondo K."/>
            <person name="Tanaka S."/>
            <person name="Hara Y."/>
            <person name="Koshikawa S."/>
            <person name="Sagara H."/>
            <person name="Miura T."/>
            <person name="Yokobori S."/>
            <person name="Miyagawa K."/>
            <person name="Suzuki Y."/>
            <person name="Kubo T."/>
            <person name="Oyama M."/>
            <person name="Kohara Y."/>
            <person name="Fujiyama A."/>
            <person name="Arakawa K."/>
            <person name="Katayama T."/>
            <person name="Toyoda A."/>
            <person name="Kunieda T."/>
        </authorList>
    </citation>
    <scope>NUCLEOTIDE SEQUENCE [LARGE SCALE GENOMIC DNA]</scope>
    <source>
        <strain evidence="5 6">YOKOZUNA-1</strain>
    </source>
</reference>
<keyword evidence="3" id="KW-0175">Coiled coil</keyword>
<feature type="coiled-coil region" evidence="3">
    <location>
        <begin position="409"/>
        <end position="473"/>
    </location>
</feature>
<proteinExistence type="inferred from homology"/>
<evidence type="ECO:0000313" key="5">
    <source>
        <dbReference type="EMBL" id="GAU95327.1"/>
    </source>
</evidence>
<dbReference type="EMBL" id="BDGG01000003">
    <property type="protein sequence ID" value="GAU95327.1"/>
    <property type="molecule type" value="Genomic_DNA"/>
</dbReference>
<dbReference type="SUPFAM" id="SSF49764">
    <property type="entry name" value="HSP20-like chaperones"/>
    <property type="match status" value="1"/>
</dbReference>
<dbReference type="STRING" id="947166.A0A1D1V6P9"/>
<name>A0A1D1V6P9_RAMVA</name>
<accession>A0A1D1V6P9</accession>
<dbReference type="InterPro" id="IPR008978">
    <property type="entry name" value="HSP20-like_chaperone"/>
</dbReference>
<dbReference type="InterPro" id="IPR039742">
    <property type="entry name" value="Shq1"/>
</dbReference>
<evidence type="ECO:0000313" key="6">
    <source>
        <dbReference type="Proteomes" id="UP000186922"/>
    </source>
</evidence>
<dbReference type="GO" id="GO:0000493">
    <property type="term" value="P:box H/ACA snoRNP assembly"/>
    <property type="evidence" value="ECO:0007669"/>
    <property type="project" value="InterPro"/>
</dbReference>
<dbReference type="Pfam" id="PF04925">
    <property type="entry name" value="SHQ1"/>
    <property type="match status" value="1"/>
</dbReference>
<dbReference type="PANTHER" id="PTHR12967">
    <property type="entry name" value="PROTEIN SHQ1 HOMOLOG"/>
    <property type="match status" value="1"/>
</dbReference>
<dbReference type="PANTHER" id="PTHR12967:SF0">
    <property type="entry name" value="PROTEIN SHQ1 HOMOLOG"/>
    <property type="match status" value="1"/>
</dbReference>
<dbReference type="GO" id="GO:0005654">
    <property type="term" value="C:nucleoplasm"/>
    <property type="evidence" value="ECO:0007669"/>
    <property type="project" value="TreeGrafter"/>
</dbReference>
<dbReference type="PROSITE" id="PS51203">
    <property type="entry name" value="CS"/>
    <property type="match status" value="1"/>
</dbReference>
<dbReference type="AlphaFoldDB" id="A0A1D1V6P9"/>
<dbReference type="InterPro" id="IPR007052">
    <property type="entry name" value="CS_dom"/>
</dbReference>
<comment type="similarity">
    <text evidence="1">Belongs to the SHQ1 family.</text>
</comment>
<sequence>MLTPRFTLSQNERHLIVHIRVPFAKISETEVEVVSNELYFYSKPYHLRLYLTGDVVEEDVETDYQAAEATFDIRMRKKAPGTHFPDLEMITKLLTPPGSWRIKTIEELDAAFVTPVTENYDPTKESVASIAAGFDWHYPQTIPPALETDGGTVQPPTSAPVHVPHKYGFGLQQSGVFHGLTEELRMVIDIKDVDSLSSEEVHAIREKIELEAFDPDHYLADMFCNEEIHEVMDYKPWWKDQPTSPVDVALHGRYTEEELDILKELPRQHLHVHPENLRATWNTLAELVFSFAYDHRITLGEPTVESSWTVAKLSPALSCLDSLPSAEAALLSCFRRSLCFPLYRNFELATLVVKDVQAIFGLGRWALLKCLLAIRKMFGSTQENRYILNDLYIISYCVWIQNIDEKEVADFLTREVAKVKVEKDQLKLDLEETEAAAYLAMKEEKEGATKPRVADLEEEIAKLKMTAADSDDE</sequence>
<evidence type="ECO:0000259" key="4">
    <source>
        <dbReference type="PROSITE" id="PS51203"/>
    </source>
</evidence>
<comment type="caution">
    <text evidence="5">The sequence shown here is derived from an EMBL/GenBank/DDBJ whole genome shotgun (WGS) entry which is preliminary data.</text>
</comment>
<gene>
    <name evidence="5" type="primary">RvY_06961-1</name>
    <name evidence="5" type="synonym">RvY_06961.1</name>
    <name evidence="5" type="ORF">RvY_06961</name>
</gene>
<evidence type="ECO:0000256" key="1">
    <source>
        <dbReference type="ARBA" id="ARBA00005607"/>
    </source>
</evidence>
<dbReference type="Proteomes" id="UP000186922">
    <property type="component" value="Unassembled WGS sequence"/>
</dbReference>
<evidence type="ECO:0000256" key="3">
    <source>
        <dbReference type="SAM" id="Coils"/>
    </source>
</evidence>
<dbReference type="InterPro" id="IPR007009">
    <property type="entry name" value="Shq1_C"/>
</dbReference>
<feature type="domain" description="CS" evidence="4">
    <location>
        <begin position="1"/>
        <end position="88"/>
    </location>
</feature>
<protein>
    <recommendedName>
        <fullName evidence="2">Protein SHQ1 homolog</fullName>
    </recommendedName>
</protein>
<dbReference type="OrthoDB" id="73639at2759"/>
<organism evidence="5 6">
    <name type="scientific">Ramazzottius varieornatus</name>
    <name type="common">Water bear</name>
    <name type="synonym">Tardigrade</name>
    <dbReference type="NCBI Taxonomy" id="947166"/>
    <lineage>
        <taxon>Eukaryota</taxon>
        <taxon>Metazoa</taxon>
        <taxon>Ecdysozoa</taxon>
        <taxon>Tardigrada</taxon>
        <taxon>Eutardigrada</taxon>
        <taxon>Parachela</taxon>
        <taxon>Hypsibioidea</taxon>
        <taxon>Ramazzottiidae</taxon>
        <taxon>Ramazzottius</taxon>
    </lineage>
</organism>
<dbReference type="InterPro" id="IPR048696">
    <property type="entry name" value="SHQ1-like_CS"/>
</dbReference>
<dbReference type="Gene3D" id="2.60.40.790">
    <property type="match status" value="1"/>
</dbReference>
<dbReference type="GO" id="GO:0005737">
    <property type="term" value="C:cytoplasm"/>
    <property type="evidence" value="ECO:0007669"/>
    <property type="project" value="TreeGrafter"/>
</dbReference>
<dbReference type="GO" id="GO:0051082">
    <property type="term" value="F:unfolded protein binding"/>
    <property type="evidence" value="ECO:0007669"/>
    <property type="project" value="TreeGrafter"/>
</dbReference>
<evidence type="ECO:0000256" key="2">
    <source>
        <dbReference type="ARBA" id="ARBA00013750"/>
    </source>
</evidence>
<dbReference type="Pfam" id="PF21413">
    <property type="entry name" value="SHQ1-like_CS"/>
    <property type="match status" value="1"/>
</dbReference>